<dbReference type="EMBL" id="BAABIC010000026">
    <property type="protein sequence ID" value="GAA4708545.1"/>
    <property type="molecule type" value="Genomic_DNA"/>
</dbReference>
<evidence type="ECO:0000259" key="4">
    <source>
        <dbReference type="Pfam" id="PF13458"/>
    </source>
</evidence>
<protein>
    <submittedName>
        <fullName evidence="5">ABC transporter substrate-binding protein</fullName>
    </submittedName>
</protein>
<evidence type="ECO:0000313" key="6">
    <source>
        <dbReference type="Proteomes" id="UP001500325"/>
    </source>
</evidence>
<gene>
    <name evidence="5" type="ORF">GCM10023215_57460</name>
</gene>
<organism evidence="5 6">
    <name type="scientific">Pseudonocardia yuanmonensis</name>
    <dbReference type="NCBI Taxonomy" id="1095914"/>
    <lineage>
        <taxon>Bacteria</taxon>
        <taxon>Bacillati</taxon>
        <taxon>Actinomycetota</taxon>
        <taxon>Actinomycetes</taxon>
        <taxon>Pseudonocardiales</taxon>
        <taxon>Pseudonocardiaceae</taxon>
        <taxon>Pseudonocardia</taxon>
    </lineage>
</organism>
<reference evidence="6" key="1">
    <citation type="journal article" date="2019" name="Int. J. Syst. Evol. Microbiol.">
        <title>The Global Catalogue of Microorganisms (GCM) 10K type strain sequencing project: providing services to taxonomists for standard genome sequencing and annotation.</title>
        <authorList>
            <consortium name="The Broad Institute Genomics Platform"/>
            <consortium name="The Broad Institute Genome Sequencing Center for Infectious Disease"/>
            <person name="Wu L."/>
            <person name="Ma J."/>
        </authorList>
    </citation>
    <scope>NUCLEOTIDE SEQUENCE [LARGE SCALE GENOMIC DNA]</scope>
    <source>
        <strain evidence="6">JCM 18055</strain>
    </source>
</reference>
<dbReference type="PANTHER" id="PTHR47235:SF1">
    <property type="entry name" value="BLR6548 PROTEIN"/>
    <property type="match status" value="1"/>
</dbReference>
<accession>A0ABP8XIZ6</accession>
<dbReference type="InterPro" id="IPR028082">
    <property type="entry name" value="Peripla_BP_I"/>
</dbReference>
<dbReference type="RefSeq" id="WP_345383909.1">
    <property type="nucleotide sequence ID" value="NZ_BAABIC010000026.1"/>
</dbReference>
<evidence type="ECO:0000256" key="3">
    <source>
        <dbReference type="SAM" id="SignalP"/>
    </source>
</evidence>
<keyword evidence="6" id="KW-1185">Reference proteome</keyword>
<comment type="similarity">
    <text evidence="1">Belongs to the leucine-binding protein family.</text>
</comment>
<sequence>MIDRRRRLAALAGGLAAGLVLAACGSTADNASSGGGAGGVKTDKGVTDTTITLGVMTDRTGVFKNLGEALTGGNELWVKDVNAAGGICGRQLALEIVDHGYKADTAKTLYPQLEPKVLGITQLVGSPVLAALKQNLIDDNVLTAPASWSSEILNNPNVMMIGTTYDLEIIDGLAYLQQQGMIADGDTIGHIYIDGEYGGNGLRGSKYYASKHGMTVQEAKITSTDNDLANIVTGLKGAGVKAIVLTTTPGQTASAMANNAALGLNVPVLGNNPTFDPALLQSPAAASLDKLYVAASSAPFSSPTPKAVEVANDYKATYPDKPKNAGAQAGYVESLVWQAVLEKACQNGDLTRAGVQTALKSLTSVTTENLVAPLDYSIPGAPPTRGVYIAKVDQNAEGGLTEVAPLFTAPDAQGYKAPHQQS</sequence>
<feature type="domain" description="Leucine-binding protein" evidence="4">
    <location>
        <begin position="50"/>
        <end position="395"/>
    </location>
</feature>
<dbReference type="SUPFAM" id="SSF53822">
    <property type="entry name" value="Periplasmic binding protein-like I"/>
    <property type="match status" value="1"/>
</dbReference>
<evidence type="ECO:0000256" key="2">
    <source>
        <dbReference type="ARBA" id="ARBA00022729"/>
    </source>
</evidence>
<feature type="signal peptide" evidence="3">
    <location>
        <begin position="1"/>
        <end position="22"/>
    </location>
</feature>
<feature type="chain" id="PRO_5045785672" evidence="3">
    <location>
        <begin position="23"/>
        <end position="422"/>
    </location>
</feature>
<dbReference type="InterPro" id="IPR028081">
    <property type="entry name" value="Leu-bd"/>
</dbReference>
<dbReference type="PANTHER" id="PTHR47235">
    <property type="entry name" value="BLR6548 PROTEIN"/>
    <property type="match status" value="1"/>
</dbReference>
<name>A0ABP8XIZ6_9PSEU</name>
<dbReference type="PROSITE" id="PS51257">
    <property type="entry name" value="PROKAR_LIPOPROTEIN"/>
    <property type="match status" value="1"/>
</dbReference>
<proteinExistence type="inferred from homology"/>
<dbReference type="Gene3D" id="3.40.50.2300">
    <property type="match status" value="2"/>
</dbReference>
<dbReference type="Proteomes" id="UP001500325">
    <property type="component" value="Unassembled WGS sequence"/>
</dbReference>
<dbReference type="Pfam" id="PF13458">
    <property type="entry name" value="Peripla_BP_6"/>
    <property type="match status" value="1"/>
</dbReference>
<keyword evidence="2 3" id="KW-0732">Signal</keyword>
<evidence type="ECO:0000256" key="1">
    <source>
        <dbReference type="ARBA" id="ARBA00010062"/>
    </source>
</evidence>
<comment type="caution">
    <text evidence="5">The sequence shown here is derived from an EMBL/GenBank/DDBJ whole genome shotgun (WGS) entry which is preliminary data.</text>
</comment>
<evidence type="ECO:0000313" key="5">
    <source>
        <dbReference type="EMBL" id="GAA4708545.1"/>
    </source>
</evidence>